<dbReference type="EMBL" id="MU032352">
    <property type="protein sequence ID" value="KAF3761095.1"/>
    <property type="molecule type" value="Genomic_DNA"/>
</dbReference>
<name>A0A9P4XUQ6_CRYP1</name>
<reference evidence="1" key="1">
    <citation type="journal article" date="2020" name="Phytopathology">
        <title>Genome sequence of the chestnut blight fungus Cryphonectria parasitica EP155: A fundamental resource for an archetypical invasive plant pathogen.</title>
        <authorList>
            <person name="Crouch J.A."/>
            <person name="Dawe A."/>
            <person name="Aerts A."/>
            <person name="Barry K."/>
            <person name="Churchill A.C.L."/>
            <person name="Grimwood J."/>
            <person name="Hillman B."/>
            <person name="Milgroom M.G."/>
            <person name="Pangilinan J."/>
            <person name="Smith M."/>
            <person name="Salamov A."/>
            <person name="Schmutz J."/>
            <person name="Yadav J."/>
            <person name="Grigoriev I.V."/>
            <person name="Nuss D."/>
        </authorList>
    </citation>
    <scope>NUCLEOTIDE SEQUENCE</scope>
    <source>
        <strain evidence="1">EP155</strain>
    </source>
</reference>
<dbReference type="AlphaFoldDB" id="A0A9P4XUQ6"/>
<evidence type="ECO:0000313" key="1">
    <source>
        <dbReference type="EMBL" id="KAF3761095.1"/>
    </source>
</evidence>
<dbReference type="RefSeq" id="XP_040772074.1">
    <property type="nucleotide sequence ID" value="XM_040922780.1"/>
</dbReference>
<gene>
    <name evidence="1" type="ORF">M406DRAFT_353703</name>
</gene>
<sequence length="145" mass="15455">MLYDRFKYFSSTLSPQDVNHLLGKGSSLSASLKTAGYSKSSIINDITPLVGPVDGEVQARSTLTGPSLKKNPAIQMTGSAAFPLPPPFPSLSFLSQTFYRAQQMGTAPYCTTVCLRGGEPLGGEGPTHAQTGRAAFFALGELFRY</sequence>
<dbReference type="Proteomes" id="UP000803844">
    <property type="component" value="Unassembled WGS sequence"/>
</dbReference>
<evidence type="ECO:0000313" key="2">
    <source>
        <dbReference type="Proteomes" id="UP000803844"/>
    </source>
</evidence>
<protein>
    <submittedName>
        <fullName evidence="1">Uncharacterized protein</fullName>
    </submittedName>
</protein>
<comment type="caution">
    <text evidence="1">The sequence shown here is derived from an EMBL/GenBank/DDBJ whole genome shotgun (WGS) entry which is preliminary data.</text>
</comment>
<keyword evidence="2" id="KW-1185">Reference proteome</keyword>
<organism evidence="1 2">
    <name type="scientific">Cryphonectria parasitica (strain ATCC 38755 / EP155)</name>
    <dbReference type="NCBI Taxonomy" id="660469"/>
    <lineage>
        <taxon>Eukaryota</taxon>
        <taxon>Fungi</taxon>
        <taxon>Dikarya</taxon>
        <taxon>Ascomycota</taxon>
        <taxon>Pezizomycotina</taxon>
        <taxon>Sordariomycetes</taxon>
        <taxon>Sordariomycetidae</taxon>
        <taxon>Diaporthales</taxon>
        <taxon>Cryphonectriaceae</taxon>
        <taxon>Cryphonectria-Endothia species complex</taxon>
        <taxon>Cryphonectria</taxon>
    </lineage>
</organism>
<accession>A0A9P4XUQ6</accession>
<proteinExistence type="predicted"/>
<dbReference type="GeneID" id="63839909"/>